<keyword evidence="8" id="KW-1185">Reference proteome</keyword>
<protein>
    <submittedName>
        <fullName evidence="7">Protein GAMETE EXPRESSED 2</fullName>
    </submittedName>
</protein>
<evidence type="ECO:0000256" key="1">
    <source>
        <dbReference type="ARBA" id="ARBA00022737"/>
    </source>
</evidence>
<evidence type="ECO:0000256" key="2">
    <source>
        <dbReference type="PROSITE-ProRule" id="PRU00087"/>
    </source>
</evidence>
<proteinExistence type="predicted"/>
<keyword evidence="4" id="KW-0472">Membrane</keyword>
<gene>
    <name evidence="7" type="ORF">T459_02351</name>
</gene>
<dbReference type="Gene3D" id="2.60.40.3440">
    <property type="match status" value="1"/>
</dbReference>
<dbReference type="Gramene" id="PHT94469">
    <property type="protein sequence ID" value="PHT94469"/>
    <property type="gene ID" value="T459_02351"/>
</dbReference>
<evidence type="ECO:0000313" key="8">
    <source>
        <dbReference type="Proteomes" id="UP000222542"/>
    </source>
</evidence>
<dbReference type="PANTHER" id="PTHR38537:SF8">
    <property type="entry name" value="FILAMIN-A"/>
    <property type="match status" value="1"/>
</dbReference>
<dbReference type="InterPro" id="IPR056434">
    <property type="entry name" value="Ig_GEX2_N"/>
</dbReference>
<dbReference type="Pfam" id="PF17963">
    <property type="entry name" value="Big_9"/>
    <property type="match status" value="1"/>
</dbReference>
<evidence type="ECO:0000259" key="6">
    <source>
        <dbReference type="Pfam" id="PF23616"/>
    </source>
</evidence>
<feature type="repeat" description="Filamin" evidence="2">
    <location>
        <begin position="329"/>
        <end position="438"/>
    </location>
</feature>
<dbReference type="PROSITE" id="PS50194">
    <property type="entry name" value="FILAMIN_REPEAT"/>
    <property type="match status" value="2"/>
</dbReference>
<dbReference type="Pfam" id="PF03732">
    <property type="entry name" value="Retrotrans_gag"/>
    <property type="match status" value="1"/>
</dbReference>
<dbReference type="InterPro" id="IPR005162">
    <property type="entry name" value="Retrotrans_gag_dom"/>
</dbReference>
<feature type="region of interest" description="Disordered" evidence="3">
    <location>
        <begin position="1111"/>
        <end position="1131"/>
    </location>
</feature>
<dbReference type="SUPFAM" id="SSF81296">
    <property type="entry name" value="E set domains"/>
    <property type="match status" value="2"/>
</dbReference>
<feature type="domain" description="Retrotransposon gag" evidence="5">
    <location>
        <begin position="1184"/>
        <end position="1251"/>
    </location>
</feature>
<dbReference type="Proteomes" id="UP000222542">
    <property type="component" value="Unassembled WGS sequence"/>
</dbReference>
<feature type="domain" description="GEX2 N-terminal Ig-like" evidence="6">
    <location>
        <begin position="112"/>
        <end position="218"/>
    </location>
</feature>
<feature type="compositionally biased region" description="Polar residues" evidence="3">
    <location>
        <begin position="1043"/>
        <end position="1058"/>
    </location>
</feature>
<dbReference type="Pfam" id="PF23616">
    <property type="entry name" value="Ig_GEX2_N"/>
    <property type="match status" value="2"/>
</dbReference>
<organism evidence="7 8">
    <name type="scientific">Capsicum annuum</name>
    <name type="common">Capsicum pepper</name>
    <dbReference type="NCBI Taxonomy" id="4072"/>
    <lineage>
        <taxon>Eukaryota</taxon>
        <taxon>Viridiplantae</taxon>
        <taxon>Streptophyta</taxon>
        <taxon>Embryophyta</taxon>
        <taxon>Tracheophyta</taxon>
        <taxon>Spermatophyta</taxon>
        <taxon>Magnoliopsida</taxon>
        <taxon>eudicotyledons</taxon>
        <taxon>Gunneridae</taxon>
        <taxon>Pentapetalae</taxon>
        <taxon>asterids</taxon>
        <taxon>lamiids</taxon>
        <taxon>Solanales</taxon>
        <taxon>Solanaceae</taxon>
        <taxon>Solanoideae</taxon>
        <taxon>Capsiceae</taxon>
        <taxon>Capsicum</taxon>
    </lineage>
</organism>
<dbReference type="Pfam" id="PF00630">
    <property type="entry name" value="Filamin"/>
    <property type="match status" value="1"/>
</dbReference>
<evidence type="ECO:0000256" key="3">
    <source>
        <dbReference type="SAM" id="MobiDB-lite"/>
    </source>
</evidence>
<dbReference type="PANTHER" id="PTHR38537">
    <property type="entry name" value="JITTERBUG, ISOFORM N"/>
    <property type="match status" value="1"/>
</dbReference>
<dbReference type="EMBL" id="AYRZ02000001">
    <property type="protein sequence ID" value="PHT94469.1"/>
    <property type="molecule type" value="Genomic_DNA"/>
</dbReference>
<evidence type="ECO:0000313" key="7">
    <source>
        <dbReference type="EMBL" id="PHT94469.1"/>
    </source>
</evidence>
<dbReference type="InterPro" id="IPR044801">
    <property type="entry name" value="Filamin"/>
</dbReference>
<feature type="region of interest" description="Disordered" evidence="3">
    <location>
        <begin position="1043"/>
        <end position="1079"/>
    </location>
</feature>
<evidence type="ECO:0000256" key="4">
    <source>
        <dbReference type="SAM" id="Phobius"/>
    </source>
</evidence>
<accession>A0A2G3AJS1</accession>
<keyword evidence="4" id="KW-0812">Transmembrane</keyword>
<dbReference type="InterPro" id="IPR014756">
    <property type="entry name" value="Ig_E-set"/>
</dbReference>
<comment type="caution">
    <text evidence="7">The sequence shown here is derived from an EMBL/GenBank/DDBJ whole genome shotgun (WGS) entry which is preliminary data.</text>
</comment>
<feature type="transmembrane region" description="Helical" evidence="4">
    <location>
        <begin position="939"/>
        <end position="971"/>
    </location>
</feature>
<keyword evidence="1" id="KW-0677">Repeat</keyword>
<evidence type="ECO:0000259" key="5">
    <source>
        <dbReference type="Pfam" id="PF03732"/>
    </source>
</evidence>
<reference evidence="7 8" key="1">
    <citation type="journal article" date="2014" name="Nat. Genet.">
        <title>Genome sequence of the hot pepper provides insights into the evolution of pungency in Capsicum species.</title>
        <authorList>
            <person name="Kim S."/>
            <person name="Park M."/>
            <person name="Yeom S.I."/>
            <person name="Kim Y.M."/>
            <person name="Lee J.M."/>
            <person name="Lee H.A."/>
            <person name="Seo E."/>
            <person name="Choi J."/>
            <person name="Cheong K."/>
            <person name="Kim K.T."/>
            <person name="Jung K."/>
            <person name="Lee G.W."/>
            <person name="Oh S.K."/>
            <person name="Bae C."/>
            <person name="Kim S.B."/>
            <person name="Lee H.Y."/>
            <person name="Kim S.Y."/>
            <person name="Kim M.S."/>
            <person name="Kang B.C."/>
            <person name="Jo Y.D."/>
            <person name="Yang H.B."/>
            <person name="Jeong H.J."/>
            <person name="Kang W.H."/>
            <person name="Kwon J.K."/>
            <person name="Shin C."/>
            <person name="Lim J.Y."/>
            <person name="Park J.H."/>
            <person name="Huh J.H."/>
            <person name="Kim J.S."/>
            <person name="Kim B.D."/>
            <person name="Cohen O."/>
            <person name="Paran I."/>
            <person name="Suh M.C."/>
            <person name="Lee S.B."/>
            <person name="Kim Y.K."/>
            <person name="Shin Y."/>
            <person name="Noh S.J."/>
            <person name="Park J."/>
            <person name="Seo Y.S."/>
            <person name="Kwon S.Y."/>
            <person name="Kim H.A."/>
            <person name="Park J.M."/>
            <person name="Kim H.J."/>
            <person name="Choi S.B."/>
            <person name="Bosland P.W."/>
            <person name="Reeves G."/>
            <person name="Jo S.H."/>
            <person name="Lee B.W."/>
            <person name="Cho H.T."/>
            <person name="Choi H.S."/>
            <person name="Lee M.S."/>
            <person name="Yu Y."/>
            <person name="Do Choi Y."/>
            <person name="Park B.S."/>
            <person name="van Deynze A."/>
            <person name="Ashrafi H."/>
            <person name="Hill T."/>
            <person name="Kim W.T."/>
            <person name="Pai H.S."/>
            <person name="Ahn H.K."/>
            <person name="Yeam I."/>
            <person name="Giovannoni J.J."/>
            <person name="Rose J.K."/>
            <person name="Sorensen I."/>
            <person name="Lee S.J."/>
            <person name="Kim R.W."/>
            <person name="Choi I.Y."/>
            <person name="Choi B.S."/>
            <person name="Lim J.S."/>
            <person name="Lee Y.H."/>
            <person name="Choi D."/>
        </authorList>
    </citation>
    <scope>NUCLEOTIDE SEQUENCE [LARGE SCALE GENOMIC DNA]</scope>
    <source>
        <strain evidence="8">cv. CM334</strain>
    </source>
</reference>
<feature type="domain" description="GEX2 N-terminal Ig-like" evidence="6">
    <location>
        <begin position="4"/>
        <end position="104"/>
    </location>
</feature>
<dbReference type="STRING" id="4072.A0A2G3AJS1"/>
<dbReference type="InterPro" id="IPR013783">
    <property type="entry name" value="Ig-like_fold"/>
</dbReference>
<dbReference type="GO" id="GO:0051015">
    <property type="term" value="F:actin filament binding"/>
    <property type="evidence" value="ECO:0007669"/>
    <property type="project" value="InterPro"/>
</dbReference>
<reference evidence="7 8" key="2">
    <citation type="journal article" date="2017" name="Genome Biol.">
        <title>New reference genome sequences of hot pepper reveal the massive evolution of plant disease-resistance genes by retroduplication.</title>
        <authorList>
            <person name="Kim S."/>
            <person name="Park J."/>
            <person name="Yeom S.I."/>
            <person name="Kim Y.M."/>
            <person name="Seo E."/>
            <person name="Kim K.T."/>
            <person name="Kim M.S."/>
            <person name="Lee J.M."/>
            <person name="Cheong K."/>
            <person name="Shin H.S."/>
            <person name="Kim S.B."/>
            <person name="Han K."/>
            <person name="Lee J."/>
            <person name="Park M."/>
            <person name="Lee H.A."/>
            <person name="Lee H.Y."/>
            <person name="Lee Y."/>
            <person name="Oh S."/>
            <person name="Lee J.H."/>
            <person name="Choi E."/>
            <person name="Choi E."/>
            <person name="Lee S.E."/>
            <person name="Jeon J."/>
            <person name="Kim H."/>
            <person name="Choi G."/>
            <person name="Song H."/>
            <person name="Lee J."/>
            <person name="Lee S.C."/>
            <person name="Kwon J.K."/>
            <person name="Lee H.Y."/>
            <person name="Koo N."/>
            <person name="Hong Y."/>
            <person name="Kim R.W."/>
            <person name="Kang W.H."/>
            <person name="Huh J.H."/>
            <person name="Kang B.C."/>
            <person name="Yang T.J."/>
            <person name="Lee Y.H."/>
            <person name="Bennetzen J.L."/>
            <person name="Choi D."/>
        </authorList>
    </citation>
    <scope>NUCLEOTIDE SEQUENCE [LARGE SCALE GENOMIC DNA]</scope>
    <source>
        <strain evidence="8">cv. CM334</strain>
    </source>
</reference>
<dbReference type="OMA" id="MLMQFWQ"/>
<feature type="repeat" description="Filamin" evidence="2">
    <location>
        <begin position="503"/>
        <end position="541"/>
    </location>
</feature>
<sequence length="1298" mass="144369">MPVPSFAFSWLDNNGTYVAGAVATIMVKVIENFDPAKVKHPFNPNISVNDKMGNSSYISGVSSNFGGNFGDWTISFVPIMTGLFNVLITDDHFNVFDSSLHFQVTPGSIYPSASVVSWKNGVSEFAAGTKASIMILPKDAFGNNISSASHEGLNTYNFTSSISTFNGSIAAMLNFTNKGWDVFGYLVAEFVVATAGSLFLNIEGDNQTLSGCPLMFIVNPGSLDVSKCLLQWELETKYFQIFSLVEGFIHQHDQYGNLVPGLYEFDVEVIENGTDLIIPVTDMQFRQVGLGIQLFSFSLKEPGDFKLMIYHKEQNNSISTMPFHFTVYIGYCDGMNSIVNGSGLNDSVAGETARFSVLLRDAYLYPSLVEIESLQVQVVKEFDSYHAQASIHPMRVPRNMRFNAFDVSYIPERSGIYEIRVFCGNIPLNGGHPFRKAVSAGKVNISLSGPVKFSPKVPKLTKNEITVQLMDSYSNPVSLQQSRLKLEIGSVNRSVFLIGNFSDNKDGTYSGNYQATDVGTYELCASFDGMHFTPCPFGVNVYTSEYFPRVQNDSVWVWEDDSIAFDALENDYFAGHNITIVEFSKPGHGSILQYGHLFRYTPFKGFNGRDSFSYTICDVNGNIASGGVDISVLSIPPQVVSVPSQLLATEDVISPRFGGFSGLEIMYSDSTENISITFSAQSGIVFLSPMLMQFWKPAWSISSTSKEVGNTTELTLTGCVEEINFAIQSLQYFGNEDFYGTDTIQVSTMNKNGKNSLDIPILVEAINDPPLINLPPFVIMDQGSEDGFIFTRDGNKSVVFVGDPDLLHYPGNASRFLVMFSMEVTSGFLSTKLPANLISTTELKLRTSYQWQPLQTYVTISEHFMVKAKGIRFRGTLEDCNSVLEQLLYHGDEHRVFLIVTVNDMGNYGCYPDCTDLMSMPHFVEASVSLMRERPLSSFFVHAFGSAIIVEFILVLSLGVILLCFICKCAFVLINEKRRQTPQDSELSNAQHSHEGKLIECLSDKMTRLRGCCSNSVMSNLQLSKFHMRSCLQLGIGGCPKPTNTSSNDQLEMTSPSGLSPAASTKDKQFSNQLEQPQRPSEILVHHGESKISNCPIPVKDRDIGASHQVSRANTHKNDNHPPQPTDPLNENVSHAEFRVAFQALAQAVTANVQGEDPQLYLDEVKKITQVMHVTEEESVELASYRLKDDVFLDKFFSLEIREAKIEEFMNPRQGSMTVKEYCLKFNQFSKYAPNQMADPRSIMSKFITSLSGLLVKKCITAMLNRDMDLSRLMMHAQQIKAEKMKEMKRVNKRARTG</sequence>
<dbReference type="Gene3D" id="2.60.40.10">
    <property type="entry name" value="Immunoglobulins"/>
    <property type="match status" value="2"/>
</dbReference>
<feature type="compositionally biased region" description="Polar residues" evidence="3">
    <location>
        <begin position="1070"/>
        <end position="1079"/>
    </location>
</feature>
<name>A0A2G3AJS1_CAPAN</name>
<dbReference type="InterPro" id="IPR017868">
    <property type="entry name" value="Filamin/ABP280_repeat-like"/>
</dbReference>
<dbReference type="GO" id="GO:0048235">
    <property type="term" value="P:pollen sperm cell differentiation"/>
    <property type="evidence" value="ECO:0000318"/>
    <property type="project" value="GO_Central"/>
</dbReference>
<dbReference type="GO" id="GO:0030036">
    <property type="term" value="P:actin cytoskeleton organization"/>
    <property type="evidence" value="ECO:0007669"/>
    <property type="project" value="InterPro"/>
</dbReference>
<keyword evidence="4" id="KW-1133">Transmembrane helix</keyword>